<evidence type="ECO:0000313" key="4">
    <source>
        <dbReference type="Proteomes" id="UP000294225"/>
    </source>
</evidence>
<evidence type="ECO:0000259" key="2">
    <source>
        <dbReference type="Pfam" id="PF03572"/>
    </source>
</evidence>
<dbReference type="AlphaFoldDB" id="A0A4R0JAC2"/>
<evidence type="ECO:0000256" key="1">
    <source>
        <dbReference type="SAM" id="MobiDB-lite"/>
    </source>
</evidence>
<dbReference type="SUPFAM" id="SSF52096">
    <property type="entry name" value="ClpP/crotonase"/>
    <property type="match status" value="1"/>
</dbReference>
<dbReference type="GO" id="GO:0006508">
    <property type="term" value="P:proteolysis"/>
    <property type="evidence" value="ECO:0007669"/>
    <property type="project" value="InterPro"/>
</dbReference>
<dbReference type="RefSeq" id="WP_131497087.1">
    <property type="nucleotide sequence ID" value="NZ_SJKC01000002.1"/>
</dbReference>
<dbReference type="PANTHER" id="PTHR32060">
    <property type="entry name" value="TAIL-SPECIFIC PROTEASE"/>
    <property type="match status" value="1"/>
</dbReference>
<proteinExistence type="predicted"/>
<accession>A0A4R0JAC2</accession>
<feature type="domain" description="Tail specific protease" evidence="2">
    <location>
        <begin position="373"/>
        <end position="539"/>
    </location>
</feature>
<reference evidence="3 4" key="1">
    <citation type="submission" date="2019-02" db="EMBL/GenBank/DDBJ databases">
        <title>Kribbella capetownensis sp. nov. and Kribbella speibonae sp. nov., isolated from soil.</title>
        <authorList>
            <person name="Curtis S.M."/>
            <person name="Norton I."/>
            <person name="Everest G.J."/>
            <person name="Meyers P.R."/>
        </authorList>
    </citation>
    <scope>NUCLEOTIDE SEQUENCE [LARGE SCALE GENOMIC DNA]</scope>
    <source>
        <strain evidence="3 4">YM55</strain>
    </source>
</reference>
<dbReference type="GO" id="GO:0008236">
    <property type="term" value="F:serine-type peptidase activity"/>
    <property type="evidence" value="ECO:0007669"/>
    <property type="project" value="InterPro"/>
</dbReference>
<dbReference type="Pfam" id="PF03572">
    <property type="entry name" value="Peptidase_S41"/>
    <property type="match status" value="1"/>
</dbReference>
<gene>
    <name evidence="3" type="ORF">E0H92_18745</name>
</gene>
<evidence type="ECO:0000313" key="3">
    <source>
        <dbReference type="EMBL" id="TCC38465.1"/>
    </source>
</evidence>
<organism evidence="3 4">
    <name type="scientific">Kribbella speibonae</name>
    <dbReference type="NCBI Taxonomy" id="1572660"/>
    <lineage>
        <taxon>Bacteria</taxon>
        <taxon>Bacillati</taxon>
        <taxon>Actinomycetota</taxon>
        <taxon>Actinomycetes</taxon>
        <taxon>Propionibacteriales</taxon>
        <taxon>Kribbellaceae</taxon>
        <taxon>Kribbella</taxon>
    </lineage>
</organism>
<dbReference type="EMBL" id="SJKC01000002">
    <property type="protein sequence ID" value="TCC38465.1"/>
    <property type="molecule type" value="Genomic_DNA"/>
</dbReference>
<dbReference type="InterPro" id="IPR029045">
    <property type="entry name" value="ClpP/crotonase-like_dom_sf"/>
</dbReference>
<dbReference type="InterPro" id="IPR005151">
    <property type="entry name" value="Tail-specific_protease"/>
</dbReference>
<feature type="region of interest" description="Disordered" evidence="1">
    <location>
        <begin position="1"/>
        <end position="65"/>
    </location>
</feature>
<dbReference type="GO" id="GO:0004175">
    <property type="term" value="F:endopeptidase activity"/>
    <property type="evidence" value="ECO:0007669"/>
    <property type="project" value="TreeGrafter"/>
</dbReference>
<dbReference type="Gene3D" id="3.90.226.10">
    <property type="entry name" value="2-enoyl-CoA Hydratase, Chain A, domain 1"/>
    <property type="match status" value="1"/>
</dbReference>
<feature type="compositionally biased region" description="Low complexity" evidence="1">
    <location>
        <begin position="56"/>
        <end position="65"/>
    </location>
</feature>
<dbReference type="PANTHER" id="PTHR32060:SF22">
    <property type="entry name" value="CARBOXYL-TERMINAL-PROCESSING PEPTIDASE 3, CHLOROPLASTIC"/>
    <property type="match status" value="1"/>
</dbReference>
<name>A0A4R0JAC2_9ACTN</name>
<comment type="caution">
    <text evidence="3">The sequence shown here is derived from an EMBL/GenBank/DDBJ whole genome shotgun (WGS) entry which is preliminary data.</text>
</comment>
<sequence length="703" mass="76031">MSQPLTIKRPAEKTAAKKTTAKKTTAKKTTTRKTTAKKTAAKKSPAKKTAAKKTVAKSATAARRTAVRETVGTDAAAAVPLAEFLDAAGTLTLDQRKLLVDQALLLLSENYVHLPLKVAMHAVNPLQRLRVMRARMERLTAETMEDEWLFHREMSSIFHSVRDLHTNYLLPVPFAGKIAFLPFMIEKCYDEAGDEHYLVTRTVTGYQAPQFGPGAEVTHWNGTPIARAVALNGAVFAGSNDAANLARGLESLTLRPLVIQSPPDEDWVTLSYVGLDGSDQELREQWKVTTNLPPMTDLDAISEASAVMGLDLDSDEKSRAKKALYVRDVVELERGQSSAELAAPAAVTGADLPTTMPGVFRAREVATSSGTFGHLRIFTFSVPDPVAFRDEFVRLAAILPQNGLIVDVRDNGGGHIYASEFTLQTMTPRRVAPEPVQFISSPLNLRICRRHRENPAGIDLGPWFDSLDLAIETGAQYSAAKPITPEDGANDVGQTYQGPVVLITDARVYSATDIFAAGFADHEIGTILGVDDNTGAGGANVWTHGLLAALLNEPPPPDETSPYIALPNGANLRVSIRRTLRVGKLAGTPVEDLGVKPHETHRMTRADLLEGNVDLLNRAGELLAALPVRRLDLKTSLSGTTLTVAIDAQGINRVDLYVEGRPISSEDYTTPLSIDILEVTPGQLLRADGYDAGKLVASKRQVV</sequence>
<feature type="compositionally biased region" description="Basic residues" evidence="1">
    <location>
        <begin position="19"/>
        <end position="55"/>
    </location>
</feature>
<protein>
    <submittedName>
        <fullName evidence="3">Peptidase S41</fullName>
    </submittedName>
</protein>
<dbReference type="Proteomes" id="UP000294225">
    <property type="component" value="Unassembled WGS sequence"/>
</dbReference>